<dbReference type="SUPFAM" id="SSF49785">
    <property type="entry name" value="Galactose-binding domain-like"/>
    <property type="match status" value="1"/>
</dbReference>
<dbReference type="GeneTree" id="ENSGT00940000158556"/>
<dbReference type="GO" id="GO:0007155">
    <property type="term" value="P:cell adhesion"/>
    <property type="evidence" value="ECO:0007669"/>
    <property type="project" value="UniProtKB-KW"/>
</dbReference>
<evidence type="ECO:0000256" key="3">
    <source>
        <dbReference type="ARBA" id="ARBA00022525"/>
    </source>
</evidence>
<dbReference type="CDD" id="cd00057">
    <property type="entry name" value="FA58C"/>
    <property type="match status" value="1"/>
</dbReference>
<dbReference type="InterPro" id="IPR008979">
    <property type="entry name" value="Galactose-bd-like_sf"/>
</dbReference>
<dbReference type="InterPro" id="IPR000421">
    <property type="entry name" value="FA58C"/>
</dbReference>
<evidence type="ECO:0000256" key="6">
    <source>
        <dbReference type="ARBA" id="ARBA00023157"/>
    </source>
</evidence>
<keyword evidence="9" id="KW-1185">Reference proteome</keyword>
<dbReference type="AlphaFoldDB" id="A0A3Q2DMZ9"/>
<dbReference type="FunFam" id="2.60.120.260:FF:000002">
    <property type="entry name" value="Coagulation factor VIII"/>
    <property type="match status" value="1"/>
</dbReference>
<dbReference type="Gene3D" id="2.60.120.260">
    <property type="entry name" value="Galactose-binding domain-like"/>
    <property type="match status" value="1"/>
</dbReference>
<protein>
    <submittedName>
        <fullName evidence="8">Coagulation factor V</fullName>
    </submittedName>
</protein>
<keyword evidence="5" id="KW-0472">Membrane</keyword>
<evidence type="ECO:0000256" key="4">
    <source>
        <dbReference type="ARBA" id="ARBA00022889"/>
    </source>
</evidence>
<evidence type="ECO:0000313" key="8">
    <source>
        <dbReference type="Ensembl" id="ENSCVAP00000020712.1"/>
    </source>
</evidence>
<reference evidence="8" key="2">
    <citation type="submission" date="2025-09" db="UniProtKB">
        <authorList>
            <consortium name="Ensembl"/>
        </authorList>
    </citation>
    <scope>IDENTIFICATION</scope>
</reference>
<organism evidence="8 9">
    <name type="scientific">Cyprinodon variegatus</name>
    <name type="common">Sheepshead minnow</name>
    <dbReference type="NCBI Taxonomy" id="28743"/>
    <lineage>
        <taxon>Eukaryota</taxon>
        <taxon>Metazoa</taxon>
        <taxon>Chordata</taxon>
        <taxon>Craniata</taxon>
        <taxon>Vertebrata</taxon>
        <taxon>Euteleostomi</taxon>
        <taxon>Actinopterygii</taxon>
        <taxon>Neopterygii</taxon>
        <taxon>Teleostei</taxon>
        <taxon>Neoteleostei</taxon>
        <taxon>Acanthomorphata</taxon>
        <taxon>Ovalentaria</taxon>
        <taxon>Atherinomorphae</taxon>
        <taxon>Cyprinodontiformes</taxon>
        <taxon>Cyprinodontidae</taxon>
        <taxon>Cyprinodon</taxon>
    </lineage>
</organism>
<dbReference type="InterPro" id="IPR050633">
    <property type="entry name" value="Neuropilin_MCO_CoagFactor"/>
</dbReference>
<feature type="domain" description="F5/8 type C" evidence="7">
    <location>
        <begin position="11"/>
        <end position="167"/>
    </location>
</feature>
<evidence type="ECO:0000256" key="1">
    <source>
        <dbReference type="ARBA" id="ARBA00004184"/>
    </source>
</evidence>
<dbReference type="GO" id="GO:0038023">
    <property type="term" value="F:signaling receptor activity"/>
    <property type="evidence" value="ECO:0007669"/>
    <property type="project" value="TreeGrafter"/>
</dbReference>
<dbReference type="GO" id="GO:0012505">
    <property type="term" value="C:endomembrane system"/>
    <property type="evidence" value="ECO:0007669"/>
    <property type="project" value="UniProtKB-SubCell"/>
</dbReference>
<dbReference type="PROSITE" id="PS01285">
    <property type="entry name" value="FA58C_1"/>
    <property type="match status" value="1"/>
</dbReference>
<dbReference type="Ensembl" id="ENSCVAT00000013647.1">
    <property type="protein sequence ID" value="ENSCVAP00000020712.1"/>
    <property type="gene ID" value="ENSCVAG00000002276.1"/>
</dbReference>
<dbReference type="PANTHER" id="PTHR46806:SF5">
    <property type="entry name" value="F5_8 TYPE C DOMAIN-CONTAINING PROTEIN"/>
    <property type="match status" value="1"/>
</dbReference>
<evidence type="ECO:0000256" key="5">
    <source>
        <dbReference type="ARBA" id="ARBA00023136"/>
    </source>
</evidence>
<evidence type="ECO:0000259" key="7">
    <source>
        <dbReference type="PROSITE" id="PS50022"/>
    </source>
</evidence>
<dbReference type="GO" id="GO:0005576">
    <property type="term" value="C:extracellular region"/>
    <property type="evidence" value="ECO:0007669"/>
    <property type="project" value="UniProtKB-SubCell"/>
</dbReference>
<dbReference type="Pfam" id="PF00754">
    <property type="entry name" value="F5_F8_type_C"/>
    <property type="match status" value="1"/>
</dbReference>
<evidence type="ECO:0000256" key="2">
    <source>
        <dbReference type="ARBA" id="ARBA00004613"/>
    </source>
</evidence>
<proteinExistence type="predicted"/>
<evidence type="ECO:0000313" key="9">
    <source>
        <dbReference type="Proteomes" id="UP000265020"/>
    </source>
</evidence>
<name>A0A3Q2DMZ9_CYPVA</name>
<dbReference type="PROSITE" id="PS50022">
    <property type="entry name" value="FA58C_3"/>
    <property type="match status" value="1"/>
</dbReference>
<keyword evidence="3" id="KW-0964">Secreted</keyword>
<sequence>APSIQLSSWPCCSVPLGLESGLIEDSRITASSEASSWFNGDWKASLARLNKQGAVNAWRAKENDMNQWLQVELPNVKKITGIVTQGAKSIGKEMYVMKYALQYSDNGIHWTYYTDIRDLTVKVFDGNTNNDDHVKNYIYPPIFSRFIRIVPKRWWNSITMRVEILGCDFE</sequence>
<dbReference type="Proteomes" id="UP000265020">
    <property type="component" value="Unassembled WGS sequence"/>
</dbReference>
<dbReference type="SMART" id="SM00231">
    <property type="entry name" value="FA58C"/>
    <property type="match status" value="1"/>
</dbReference>
<reference evidence="8" key="1">
    <citation type="submission" date="2025-08" db="UniProtKB">
        <authorList>
            <consortium name="Ensembl"/>
        </authorList>
    </citation>
    <scope>IDENTIFICATION</scope>
</reference>
<dbReference type="PROSITE" id="PS01286">
    <property type="entry name" value="FA58C_2"/>
    <property type="match status" value="1"/>
</dbReference>
<keyword evidence="6" id="KW-1015">Disulfide bond</keyword>
<dbReference type="GO" id="GO:0005886">
    <property type="term" value="C:plasma membrane"/>
    <property type="evidence" value="ECO:0007669"/>
    <property type="project" value="TreeGrafter"/>
</dbReference>
<comment type="subcellular location">
    <subcellularLocation>
        <location evidence="1">Endomembrane system</location>
        <topology evidence="1">Peripheral membrane protein</topology>
    </subcellularLocation>
    <subcellularLocation>
        <location evidence="2">Secreted</location>
    </subcellularLocation>
</comment>
<keyword evidence="4" id="KW-0130">Cell adhesion</keyword>
<dbReference type="PANTHER" id="PTHR46806">
    <property type="entry name" value="F5/8 TYPE C DOMAIN-CONTAINING PROTEIN"/>
    <property type="match status" value="1"/>
</dbReference>
<accession>A0A3Q2DMZ9</accession>